<organism evidence="1 2">
    <name type="scientific">Dreissena polymorpha</name>
    <name type="common">Zebra mussel</name>
    <name type="synonym">Mytilus polymorpha</name>
    <dbReference type="NCBI Taxonomy" id="45954"/>
    <lineage>
        <taxon>Eukaryota</taxon>
        <taxon>Metazoa</taxon>
        <taxon>Spiralia</taxon>
        <taxon>Lophotrochozoa</taxon>
        <taxon>Mollusca</taxon>
        <taxon>Bivalvia</taxon>
        <taxon>Autobranchia</taxon>
        <taxon>Heteroconchia</taxon>
        <taxon>Euheterodonta</taxon>
        <taxon>Imparidentia</taxon>
        <taxon>Neoheterodontei</taxon>
        <taxon>Myida</taxon>
        <taxon>Dreissenoidea</taxon>
        <taxon>Dreissenidae</taxon>
        <taxon>Dreissena</taxon>
    </lineage>
</organism>
<gene>
    <name evidence="1" type="ORF">DPMN_186635</name>
</gene>
<evidence type="ECO:0000313" key="1">
    <source>
        <dbReference type="EMBL" id="KAH3752027.1"/>
    </source>
</evidence>
<comment type="caution">
    <text evidence="1">The sequence shown here is derived from an EMBL/GenBank/DDBJ whole genome shotgun (WGS) entry which is preliminary data.</text>
</comment>
<proteinExistence type="predicted"/>
<dbReference type="Proteomes" id="UP000828390">
    <property type="component" value="Unassembled WGS sequence"/>
</dbReference>
<keyword evidence="2" id="KW-1185">Reference proteome</keyword>
<protein>
    <submittedName>
        <fullName evidence="1">Uncharacterized protein</fullName>
    </submittedName>
</protein>
<dbReference type="EMBL" id="JAIWYP010000010">
    <property type="protein sequence ID" value="KAH3752027.1"/>
    <property type="molecule type" value="Genomic_DNA"/>
</dbReference>
<dbReference type="AlphaFoldDB" id="A0A9D4DLU7"/>
<name>A0A9D4DLU7_DREPO</name>
<evidence type="ECO:0000313" key="2">
    <source>
        <dbReference type="Proteomes" id="UP000828390"/>
    </source>
</evidence>
<reference evidence="1" key="1">
    <citation type="journal article" date="2019" name="bioRxiv">
        <title>The Genome of the Zebra Mussel, Dreissena polymorpha: A Resource for Invasive Species Research.</title>
        <authorList>
            <person name="McCartney M.A."/>
            <person name="Auch B."/>
            <person name="Kono T."/>
            <person name="Mallez S."/>
            <person name="Zhang Y."/>
            <person name="Obille A."/>
            <person name="Becker A."/>
            <person name="Abrahante J.E."/>
            <person name="Garbe J."/>
            <person name="Badalamenti J.P."/>
            <person name="Herman A."/>
            <person name="Mangelson H."/>
            <person name="Liachko I."/>
            <person name="Sullivan S."/>
            <person name="Sone E.D."/>
            <person name="Koren S."/>
            <person name="Silverstein K.A.T."/>
            <person name="Beckman K.B."/>
            <person name="Gohl D.M."/>
        </authorList>
    </citation>
    <scope>NUCLEOTIDE SEQUENCE</scope>
    <source>
        <strain evidence="1">Duluth1</strain>
        <tissue evidence="1">Whole animal</tissue>
    </source>
</reference>
<sequence>MLQSLNIQKEVIVRLRKEIQEKTKNVKAVLPNIESLENGLMDLDTWLSRGEALLESHKLDGTQEETEQWLEKHKVVEPI</sequence>
<reference evidence="1" key="2">
    <citation type="submission" date="2020-11" db="EMBL/GenBank/DDBJ databases">
        <authorList>
            <person name="McCartney M.A."/>
            <person name="Auch B."/>
            <person name="Kono T."/>
            <person name="Mallez S."/>
            <person name="Becker A."/>
            <person name="Gohl D.M."/>
            <person name="Silverstein K.A.T."/>
            <person name="Koren S."/>
            <person name="Bechman K.B."/>
            <person name="Herman A."/>
            <person name="Abrahante J.E."/>
            <person name="Garbe J."/>
        </authorList>
    </citation>
    <scope>NUCLEOTIDE SEQUENCE</scope>
    <source>
        <strain evidence="1">Duluth1</strain>
        <tissue evidence="1">Whole animal</tissue>
    </source>
</reference>
<accession>A0A9D4DLU7</accession>